<feature type="transmembrane region" description="Helical" evidence="1">
    <location>
        <begin position="6"/>
        <end position="23"/>
    </location>
</feature>
<proteinExistence type="predicted"/>
<keyword evidence="1" id="KW-1133">Transmembrane helix</keyword>
<protein>
    <submittedName>
        <fullName evidence="2">Uncharacterized protein</fullName>
    </submittedName>
</protein>
<evidence type="ECO:0000313" key="2">
    <source>
        <dbReference type="EMBL" id="TDT61080.1"/>
    </source>
</evidence>
<keyword evidence="1" id="KW-0472">Membrane</keyword>
<evidence type="ECO:0000313" key="3">
    <source>
        <dbReference type="Proteomes" id="UP000295325"/>
    </source>
</evidence>
<comment type="caution">
    <text evidence="2">The sequence shown here is derived from an EMBL/GenBank/DDBJ whole genome shotgun (WGS) entry which is preliminary data.</text>
</comment>
<dbReference type="AlphaFoldDB" id="A0A4R7KPL5"/>
<accession>A0A4R7KPL5</accession>
<keyword evidence="3" id="KW-1185">Reference proteome</keyword>
<keyword evidence="1" id="KW-0812">Transmembrane</keyword>
<dbReference type="EMBL" id="SOAZ01000009">
    <property type="protein sequence ID" value="TDT61080.1"/>
    <property type="molecule type" value="Genomic_DNA"/>
</dbReference>
<dbReference type="Proteomes" id="UP000295325">
    <property type="component" value="Unassembled WGS sequence"/>
</dbReference>
<feature type="transmembrane region" description="Helical" evidence="1">
    <location>
        <begin position="35"/>
        <end position="54"/>
    </location>
</feature>
<sequence length="57" mass="6492">MDFISILLILIGSIMVYGTKHIFKVFKQNADDKRILTVKLIGLLIGLIGFLRIFDII</sequence>
<reference evidence="2 3" key="1">
    <citation type="submission" date="2019-03" db="EMBL/GenBank/DDBJ databases">
        <title>Genomic Encyclopedia of Type Strains, Phase IV (KMG-IV): sequencing the most valuable type-strain genomes for metagenomic binning, comparative biology and taxonomic classification.</title>
        <authorList>
            <person name="Goeker M."/>
        </authorList>
    </citation>
    <scope>NUCLEOTIDE SEQUENCE [LARGE SCALE GENOMIC DNA]</scope>
    <source>
        <strain evidence="2 3">DSM 24455</strain>
    </source>
</reference>
<gene>
    <name evidence="2" type="ORF">EDD71_10995</name>
</gene>
<dbReference type="RefSeq" id="WP_166636379.1">
    <property type="nucleotide sequence ID" value="NZ_SOAZ01000009.1"/>
</dbReference>
<organism evidence="2 3">
    <name type="scientific">Fonticella tunisiensis</name>
    <dbReference type="NCBI Taxonomy" id="1096341"/>
    <lineage>
        <taxon>Bacteria</taxon>
        <taxon>Bacillati</taxon>
        <taxon>Bacillota</taxon>
        <taxon>Clostridia</taxon>
        <taxon>Eubacteriales</taxon>
        <taxon>Clostridiaceae</taxon>
        <taxon>Fonticella</taxon>
    </lineage>
</organism>
<evidence type="ECO:0000256" key="1">
    <source>
        <dbReference type="SAM" id="Phobius"/>
    </source>
</evidence>
<name>A0A4R7KPL5_9CLOT</name>